<feature type="compositionally biased region" description="Basic residues" evidence="1">
    <location>
        <begin position="46"/>
        <end position="65"/>
    </location>
</feature>
<feature type="compositionally biased region" description="Low complexity" evidence="1">
    <location>
        <begin position="66"/>
        <end position="78"/>
    </location>
</feature>
<keyword evidence="3" id="KW-1185">Reference proteome</keyword>
<feature type="compositionally biased region" description="Low complexity" evidence="1">
    <location>
        <begin position="243"/>
        <end position="255"/>
    </location>
</feature>
<dbReference type="EMBL" id="BRXU01000002">
    <property type="protein sequence ID" value="GLC49137.1"/>
    <property type="molecule type" value="Genomic_DNA"/>
</dbReference>
<reference evidence="2 3" key="1">
    <citation type="journal article" date="2023" name="Commun. Biol.">
        <title>Reorganization of the ancestral sex-determining regions during the evolution of trioecy in Pleodorina starrii.</title>
        <authorList>
            <person name="Takahashi K."/>
            <person name="Suzuki S."/>
            <person name="Kawai-Toyooka H."/>
            <person name="Yamamoto K."/>
            <person name="Hamaji T."/>
            <person name="Ootsuki R."/>
            <person name="Yamaguchi H."/>
            <person name="Kawachi M."/>
            <person name="Higashiyama T."/>
            <person name="Nozaki H."/>
        </authorList>
    </citation>
    <scope>NUCLEOTIDE SEQUENCE [LARGE SCALE GENOMIC DNA]</scope>
    <source>
        <strain evidence="2 3">NIES-4479</strain>
    </source>
</reference>
<evidence type="ECO:0000256" key="1">
    <source>
        <dbReference type="SAM" id="MobiDB-lite"/>
    </source>
</evidence>
<proteinExistence type="predicted"/>
<feature type="compositionally biased region" description="Pro residues" evidence="1">
    <location>
        <begin position="304"/>
        <end position="315"/>
    </location>
</feature>
<feature type="region of interest" description="Disordered" evidence="1">
    <location>
        <begin position="529"/>
        <end position="555"/>
    </location>
</feature>
<protein>
    <submittedName>
        <fullName evidence="2">Uncharacterized protein</fullName>
    </submittedName>
</protein>
<gene>
    <name evidence="2" type="primary">PLEST004399</name>
    <name evidence="2" type="ORF">PLESTB_000186400</name>
</gene>
<feature type="region of interest" description="Disordered" evidence="1">
    <location>
        <begin position="216"/>
        <end position="258"/>
    </location>
</feature>
<comment type="caution">
    <text evidence="2">The sequence shown here is derived from an EMBL/GenBank/DDBJ whole genome shotgun (WGS) entry which is preliminary data.</text>
</comment>
<name>A0A9W6EXW5_9CHLO</name>
<feature type="region of interest" description="Disordered" evidence="1">
    <location>
        <begin position="1"/>
        <end position="109"/>
    </location>
</feature>
<evidence type="ECO:0000313" key="2">
    <source>
        <dbReference type="EMBL" id="GLC49137.1"/>
    </source>
</evidence>
<feature type="compositionally biased region" description="Polar residues" evidence="1">
    <location>
        <begin position="31"/>
        <end position="42"/>
    </location>
</feature>
<feature type="compositionally biased region" description="Pro residues" evidence="1">
    <location>
        <begin position="79"/>
        <end position="107"/>
    </location>
</feature>
<dbReference type="AlphaFoldDB" id="A0A9W6EXW5"/>
<evidence type="ECO:0000313" key="3">
    <source>
        <dbReference type="Proteomes" id="UP001165080"/>
    </source>
</evidence>
<sequence>MLPGVTTCAISSGPSSSTTSARGHSMRHRAPTSSLPGQNGTVRSPAPRRLRALRPRRLQSPRTPRRPAAQPPQGASTSPVPPPEPSHPSSPPPPPPLPSPSPPPPQQQRPTLELAFLVPRSSAAAELLLADPRAVLTAAMTEEAALLAQLGARLQAGSILAAGLLLTATQHDTCIAKLGLMQGVAVLAAASRYVSAIRRRAVIGGPTCGSCGGGGGGGSGSGNAGGGGTSSSGGDCGGGGGDQAQQQPDGAATPPSGAAVGLRLEDAAAGIWNELALRCPRLESAGASTDQRLEYSWATGPLSSSPPPAAPPSQPGPGRGPRRLEVQGIGPHPDGVTAQKDDPSAAAAVTTMMSVTGATCGGTPEGGVGGGRGSEGLAPAAVPAAAAAAVPVAPVGVWTSLRLDQLPRVAAHWVRMTAVRRALQRLGVPDTTAAAGAAAAASPVLVLDHASCCSDCRRWASAARAALTTVAVAAALAVAVALARLFRVGPWAAGPAGFDGGRAAIALVAGAAAYGHDEREPSPYAVRRVAAAPAHATSRPLRCQAAPHSPPRTTA</sequence>
<feature type="compositionally biased region" description="Low complexity" evidence="1">
    <location>
        <begin position="1"/>
        <end position="20"/>
    </location>
</feature>
<feature type="region of interest" description="Disordered" evidence="1">
    <location>
        <begin position="297"/>
        <end position="346"/>
    </location>
</feature>
<feature type="compositionally biased region" description="Gly residues" evidence="1">
    <location>
        <begin position="216"/>
        <end position="242"/>
    </location>
</feature>
<dbReference type="Proteomes" id="UP001165080">
    <property type="component" value="Unassembled WGS sequence"/>
</dbReference>
<accession>A0A9W6EXW5</accession>
<organism evidence="2 3">
    <name type="scientific">Pleodorina starrii</name>
    <dbReference type="NCBI Taxonomy" id="330485"/>
    <lineage>
        <taxon>Eukaryota</taxon>
        <taxon>Viridiplantae</taxon>
        <taxon>Chlorophyta</taxon>
        <taxon>core chlorophytes</taxon>
        <taxon>Chlorophyceae</taxon>
        <taxon>CS clade</taxon>
        <taxon>Chlamydomonadales</taxon>
        <taxon>Volvocaceae</taxon>
        <taxon>Pleodorina</taxon>
    </lineage>
</organism>